<proteinExistence type="predicted"/>
<dbReference type="InterPro" id="IPR051703">
    <property type="entry name" value="NF-kappa-B_Signaling_Reg"/>
</dbReference>
<keyword evidence="2" id="KW-1185">Reference proteome</keyword>
<gene>
    <name evidence="1" type="ORF">QQF64_025919</name>
</gene>
<reference evidence="1 2" key="1">
    <citation type="submission" date="2023-09" db="EMBL/GenBank/DDBJ databases">
        <authorList>
            <person name="Wang M."/>
        </authorList>
    </citation>
    <scope>NUCLEOTIDE SEQUENCE [LARGE SCALE GENOMIC DNA]</scope>
    <source>
        <strain evidence="1">GT-2023</strain>
        <tissue evidence="1">Liver</tissue>
    </source>
</reference>
<accession>A0ABR3NRL0</accession>
<evidence type="ECO:0000313" key="2">
    <source>
        <dbReference type="Proteomes" id="UP001558613"/>
    </source>
</evidence>
<sequence length="91" mass="10878">MTCVCVLETRGGFCLIKDGDEVILDRSHGYYYQVQAQLHITDYEYCDFVVWNCKDIFVERISPDMGFWDDVIPKLRFFQKTVSFQKFWDSK</sequence>
<dbReference type="InterPro" id="IPR011604">
    <property type="entry name" value="PDDEXK-like_dom_sf"/>
</dbReference>
<dbReference type="EMBL" id="JAYMGO010000003">
    <property type="protein sequence ID" value="KAL1279246.1"/>
    <property type="molecule type" value="Genomic_DNA"/>
</dbReference>
<dbReference type="PANTHER" id="PTHR46609:SF8">
    <property type="entry name" value="YQAJ VIRAL RECOMBINASE DOMAIN-CONTAINING PROTEIN"/>
    <property type="match status" value="1"/>
</dbReference>
<comment type="caution">
    <text evidence="1">The sequence shown here is derived from an EMBL/GenBank/DDBJ whole genome shotgun (WGS) entry which is preliminary data.</text>
</comment>
<dbReference type="PANTHER" id="PTHR46609">
    <property type="entry name" value="EXONUCLEASE, PHAGE-TYPE/RECB, C-TERMINAL DOMAIN-CONTAINING PROTEIN"/>
    <property type="match status" value="1"/>
</dbReference>
<dbReference type="Proteomes" id="UP001558613">
    <property type="component" value="Unassembled WGS sequence"/>
</dbReference>
<protein>
    <submittedName>
        <fullName evidence="1">Uncharacterized protein</fullName>
    </submittedName>
</protein>
<dbReference type="Gene3D" id="3.90.320.10">
    <property type="match status" value="1"/>
</dbReference>
<evidence type="ECO:0000313" key="1">
    <source>
        <dbReference type="EMBL" id="KAL1279246.1"/>
    </source>
</evidence>
<organism evidence="1 2">
    <name type="scientific">Cirrhinus molitorella</name>
    <name type="common">mud carp</name>
    <dbReference type="NCBI Taxonomy" id="172907"/>
    <lineage>
        <taxon>Eukaryota</taxon>
        <taxon>Metazoa</taxon>
        <taxon>Chordata</taxon>
        <taxon>Craniata</taxon>
        <taxon>Vertebrata</taxon>
        <taxon>Euteleostomi</taxon>
        <taxon>Actinopterygii</taxon>
        <taxon>Neopterygii</taxon>
        <taxon>Teleostei</taxon>
        <taxon>Ostariophysi</taxon>
        <taxon>Cypriniformes</taxon>
        <taxon>Cyprinidae</taxon>
        <taxon>Labeoninae</taxon>
        <taxon>Labeonini</taxon>
        <taxon>Cirrhinus</taxon>
    </lineage>
</organism>
<dbReference type="SUPFAM" id="SSF52980">
    <property type="entry name" value="Restriction endonuclease-like"/>
    <property type="match status" value="1"/>
</dbReference>
<dbReference type="InterPro" id="IPR011335">
    <property type="entry name" value="Restrct_endonuc-II-like"/>
</dbReference>
<name>A0ABR3NRL0_9TELE</name>